<dbReference type="AlphaFoldDB" id="A0A448MZ22"/>
<organism evidence="2 3">
    <name type="scientific">Arachnia propionica</name>
    <dbReference type="NCBI Taxonomy" id="1750"/>
    <lineage>
        <taxon>Bacteria</taxon>
        <taxon>Bacillati</taxon>
        <taxon>Actinomycetota</taxon>
        <taxon>Actinomycetes</taxon>
        <taxon>Propionibacteriales</taxon>
        <taxon>Propionibacteriaceae</taxon>
        <taxon>Arachnia</taxon>
    </lineage>
</organism>
<sequence length="120" mass="13221">MWSGSSAPTRSVETPSLSSSNSKWRSGILFSRTCEGQVSVTTASCGQWSGRRPSSMSRGLGGVRGVKVKVRTCTRFMRSSRKIRQSERNRSKAIRYHFPAWVSSWAGSTSRSDSSPSPRT</sequence>
<evidence type="ECO:0000313" key="2">
    <source>
        <dbReference type="EMBL" id="VEH70407.1"/>
    </source>
</evidence>
<evidence type="ECO:0000313" key="3">
    <source>
        <dbReference type="Proteomes" id="UP000273044"/>
    </source>
</evidence>
<accession>A0A448MZ22</accession>
<evidence type="ECO:0000256" key="1">
    <source>
        <dbReference type="SAM" id="MobiDB-lite"/>
    </source>
</evidence>
<keyword evidence="3" id="KW-1185">Reference proteome</keyword>
<feature type="region of interest" description="Disordered" evidence="1">
    <location>
        <begin position="1"/>
        <end position="23"/>
    </location>
</feature>
<protein>
    <submittedName>
        <fullName evidence="2">Uncharacterized protein</fullName>
    </submittedName>
</protein>
<reference evidence="2 3" key="1">
    <citation type="submission" date="2018-12" db="EMBL/GenBank/DDBJ databases">
        <authorList>
            <consortium name="Pathogen Informatics"/>
        </authorList>
    </citation>
    <scope>NUCLEOTIDE SEQUENCE [LARGE SCALE GENOMIC DNA]</scope>
    <source>
        <strain evidence="2 3">NCTC12967</strain>
    </source>
</reference>
<proteinExistence type="predicted"/>
<dbReference type="EMBL" id="LR134406">
    <property type="protein sequence ID" value="VEH70407.1"/>
    <property type="molecule type" value="Genomic_DNA"/>
</dbReference>
<dbReference type="Proteomes" id="UP000273044">
    <property type="component" value="Chromosome"/>
</dbReference>
<name>A0A448MZ22_9ACTN</name>
<gene>
    <name evidence="2" type="ORF">NCTC12967_01702</name>
</gene>